<comment type="caution">
    <text evidence="2">The sequence shown here is derived from an EMBL/GenBank/DDBJ whole genome shotgun (WGS) entry which is preliminary data.</text>
</comment>
<evidence type="ECO:0000313" key="4">
    <source>
        <dbReference type="Proteomes" id="UP000269134"/>
    </source>
</evidence>
<evidence type="ECO:0000256" key="1">
    <source>
        <dbReference type="SAM" id="MobiDB-lite"/>
    </source>
</evidence>
<name>A0AA41WK23_9GAMM</name>
<sequence length="120" mass="12901">MLLLCILFSLYACGLHHGQMHGSGDTPPQLSEANLSHHHHGHADSEPPATPHHSYTPAFTCPLCSSYAPAVAINSLDWSMAFIAHAPPPVPVSLDRVPALPRHLRPAINPRASPEAIRNS</sequence>
<dbReference type="Pfam" id="PF11162">
    <property type="entry name" value="DUF2946"/>
    <property type="match status" value="1"/>
</dbReference>
<organism evidence="2 5">
    <name type="scientific">Stutzerimonas nitrititolerans</name>
    <dbReference type="NCBI Taxonomy" id="2482751"/>
    <lineage>
        <taxon>Bacteria</taxon>
        <taxon>Pseudomonadati</taxon>
        <taxon>Pseudomonadota</taxon>
        <taxon>Gammaproteobacteria</taxon>
        <taxon>Pseudomonadales</taxon>
        <taxon>Pseudomonadaceae</taxon>
        <taxon>Stutzerimonas</taxon>
    </lineage>
</organism>
<reference evidence="3 4" key="1">
    <citation type="submission" date="2018-10" db="EMBL/GenBank/DDBJ databases">
        <title>Pseudomonas sp. GL14 genome.</title>
        <authorList>
            <person name="Peng J."/>
            <person name="Liu Z.-P."/>
        </authorList>
    </citation>
    <scope>NUCLEOTIDE SEQUENCE [LARGE SCALE GENOMIC DNA]</scope>
    <source>
        <strain evidence="3 4">GL14</strain>
    </source>
</reference>
<evidence type="ECO:0000313" key="3">
    <source>
        <dbReference type="EMBL" id="RMI02802.1"/>
    </source>
</evidence>
<protein>
    <submittedName>
        <fullName evidence="2">DUF2946 domain-containing protein</fullName>
    </submittedName>
</protein>
<proteinExistence type="predicted"/>
<keyword evidence="4" id="KW-1185">Reference proteome</keyword>
<dbReference type="InterPro" id="IPR021333">
    <property type="entry name" value="DUF2946"/>
</dbReference>
<gene>
    <name evidence="3" type="ORF">EA795_04000</name>
    <name evidence="2" type="ORF">NJF43_09195</name>
</gene>
<dbReference type="AlphaFoldDB" id="A0AA41WK23"/>
<reference evidence="2" key="2">
    <citation type="submission" date="2022-06" db="EMBL/GenBank/DDBJ databases">
        <title>Detection of beta-lactamases in bacteria of animal origin.</title>
        <authorList>
            <person name="Mlynarcik P."/>
            <person name="Zdarska V."/>
            <person name="Chudobova H."/>
            <person name="Prochazkova P."/>
            <person name="Hricova K."/>
            <person name="Mezerova K."/>
            <person name="Bardon J."/>
            <person name="Dolejska M."/>
            <person name="Sukkar I."/>
            <person name="Kolar M."/>
        </authorList>
    </citation>
    <scope>NUCLEOTIDE SEQUENCE</scope>
    <source>
        <strain evidence="2">S 300-3</strain>
    </source>
</reference>
<evidence type="ECO:0000313" key="5">
    <source>
        <dbReference type="Proteomes" id="UP001165292"/>
    </source>
</evidence>
<dbReference type="Proteomes" id="UP000269134">
    <property type="component" value="Unassembled WGS sequence"/>
</dbReference>
<feature type="region of interest" description="Disordered" evidence="1">
    <location>
        <begin position="21"/>
        <end position="51"/>
    </location>
</feature>
<dbReference type="Proteomes" id="UP001165292">
    <property type="component" value="Unassembled WGS sequence"/>
</dbReference>
<dbReference type="GeneID" id="84608196"/>
<dbReference type="RefSeq" id="WP_058074776.1">
    <property type="nucleotide sequence ID" value="NZ_DALZHK010000140.1"/>
</dbReference>
<dbReference type="EMBL" id="JAMYBS010000008">
    <property type="protein sequence ID" value="MCO7544923.1"/>
    <property type="molecule type" value="Genomic_DNA"/>
</dbReference>
<dbReference type="EMBL" id="RFFL01000002">
    <property type="protein sequence ID" value="RMI02802.1"/>
    <property type="molecule type" value="Genomic_DNA"/>
</dbReference>
<accession>A0AA41WK23</accession>
<evidence type="ECO:0000313" key="2">
    <source>
        <dbReference type="EMBL" id="MCO7544923.1"/>
    </source>
</evidence>